<name>A0AC35UAE3_9BILA</name>
<reference evidence="2" key="1">
    <citation type="submission" date="2016-11" db="UniProtKB">
        <authorList>
            <consortium name="WormBaseParasite"/>
        </authorList>
    </citation>
    <scope>IDENTIFICATION</scope>
    <source>
        <strain evidence="2">KR3021</strain>
    </source>
</reference>
<evidence type="ECO:0000313" key="1">
    <source>
        <dbReference type="Proteomes" id="UP000095286"/>
    </source>
</evidence>
<sequence length="717" mass="82404">MNKEQSNQDVEAVNIRERVSFASLVTASMLFKKYIRWKTGQANSVVEEIPMTETNPSMSNGHVHSTNQANGNSRSGNLDKPLTAIPSGVAIDIDNQAHNVSMDSNYSYFDKFRSFFGKCADVCSIQFICTNCIGAVDPTSDFYYYWTVAITIGCLYNLLFLVVFIYDDVSETITTYWRITNVVVDFMFLGDALVQSCRTYMENGLVVNDLTLIIPRYLMSEKPLIDMLAIFPIDILLDFNPQLVLLRMNRFMKLYRVNEFVERTSIRTAYPHAFRISVLISICFIIFHWNSSAYYSISLLGGTESEDVNDWAYTLVKNADPIFPQCDIFIDDDEGDCGFDEKPYIEKGMRREEYVNEMMAYWSPLASPYKFSDFSKQYSLSFYWSSLTLTTCGQQPYPNAWQENSLEIVDTIIGVLVFATIVGSVGQLVSTINQNQADFQNLTDGLKFYMSYRHVRPLFQKRVIAFLGFVYNQGLLTNDKTILASLPRRLECEIAEDLHMSSLKNVAMFAHIPKNVLLELVMRLERQMYAPDDFLCRIEDPAREMYIVKAGCLSIVDINQEVVDEILPGGSFGDNSIIKVRGYLENNKRTFGLKSKGYSDVYILRRESVNEVLRDYPEERSKLGEFVRLKLTSTNLNGLKKKSMDVTELTDLHNTDEMLSALTRIINEVDEEITELQKEYGDSMIEIKQRMTKVENVYKKKRLQIKDDYKKRLQASF</sequence>
<accession>A0AC35UAE3</accession>
<proteinExistence type="predicted"/>
<dbReference type="Proteomes" id="UP000095286">
    <property type="component" value="Unplaced"/>
</dbReference>
<protein>
    <submittedName>
        <fullName evidence="2">Cyclic nucleotide-binding domain-containing protein</fullName>
    </submittedName>
</protein>
<evidence type="ECO:0000313" key="2">
    <source>
        <dbReference type="WBParaSite" id="RSKR_0000908600.1"/>
    </source>
</evidence>
<organism evidence="1 2">
    <name type="scientific">Rhabditophanes sp. KR3021</name>
    <dbReference type="NCBI Taxonomy" id="114890"/>
    <lineage>
        <taxon>Eukaryota</taxon>
        <taxon>Metazoa</taxon>
        <taxon>Ecdysozoa</taxon>
        <taxon>Nematoda</taxon>
        <taxon>Chromadorea</taxon>
        <taxon>Rhabditida</taxon>
        <taxon>Tylenchina</taxon>
        <taxon>Panagrolaimomorpha</taxon>
        <taxon>Strongyloidoidea</taxon>
        <taxon>Alloionematidae</taxon>
        <taxon>Rhabditophanes</taxon>
    </lineage>
</organism>
<dbReference type="WBParaSite" id="RSKR_0000908600.1">
    <property type="protein sequence ID" value="RSKR_0000908600.1"/>
    <property type="gene ID" value="RSKR_0000908600"/>
</dbReference>